<comment type="caution">
    <text evidence="1">The sequence shown here is derived from an EMBL/GenBank/DDBJ whole genome shotgun (WGS) entry which is preliminary data.</text>
</comment>
<sequence length="131" mass="13968">MVVEPFHSQLKITKMLGRLTQVTRAMKPAGSRGMAGHAHSGPPPTGIEAVIRSKLPEDYQIVMATLGIYTVLSAPLWFPSGKKEAPKVEAVAAPSSATSVIPSIIDDSFEEWAKVAGNLAKWEESLNTIGA</sequence>
<keyword evidence="2" id="KW-1185">Reference proteome</keyword>
<evidence type="ECO:0000313" key="2">
    <source>
        <dbReference type="Proteomes" id="UP000243579"/>
    </source>
</evidence>
<gene>
    <name evidence="1" type="ORF">ACHHYP_04440</name>
</gene>
<evidence type="ECO:0000313" key="1">
    <source>
        <dbReference type="EMBL" id="OQR91724.1"/>
    </source>
</evidence>
<name>A0A1V9Z115_ACHHY</name>
<dbReference type="EMBL" id="JNBR01000507">
    <property type="protein sequence ID" value="OQR91724.1"/>
    <property type="molecule type" value="Genomic_DNA"/>
</dbReference>
<proteinExistence type="predicted"/>
<reference evidence="1 2" key="1">
    <citation type="journal article" date="2014" name="Genome Biol. Evol.">
        <title>The secreted proteins of Achlya hypogyna and Thraustotheca clavata identify the ancestral oomycete secretome and reveal gene acquisitions by horizontal gene transfer.</title>
        <authorList>
            <person name="Misner I."/>
            <person name="Blouin N."/>
            <person name="Leonard G."/>
            <person name="Richards T.A."/>
            <person name="Lane C.E."/>
        </authorList>
    </citation>
    <scope>NUCLEOTIDE SEQUENCE [LARGE SCALE GENOMIC DNA]</scope>
    <source>
        <strain evidence="1 2">ATCC 48635</strain>
    </source>
</reference>
<organism evidence="1 2">
    <name type="scientific">Achlya hypogyna</name>
    <name type="common">Oomycete</name>
    <name type="synonym">Protoachlya hypogyna</name>
    <dbReference type="NCBI Taxonomy" id="1202772"/>
    <lineage>
        <taxon>Eukaryota</taxon>
        <taxon>Sar</taxon>
        <taxon>Stramenopiles</taxon>
        <taxon>Oomycota</taxon>
        <taxon>Saprolegniomycetes</taxon>
        <taxon>Saprolegniales</taxon>
        <taxon>Achlyaceae</taxon>
        <taxon>Achlya</taxon>
    </lineage>
</organism>
<dbReference type="AlphaFoldDB" id="A0A1V9Z115"/>
<dbReference type="OrthoDB" id="65030at2759"/>
<accession>A0A1V9Z115</accession>
<dbReference type="Proteomes" id="UP000243579">
    <property type="component" value="Unassembled WGS sequence"/>
</dbReference>
<protein>
    <submittedName>
        <fullName evidence="1">Uncharacterized protein</fullName>
    </submittedName>
</protein>